<dbReference type="AlphaFoldDB" id="A4TYR3"/>
<sequence>MNEKTTARAIRIEDYLGVAIASKEGSKNCPCTGTSAGCNSPDIAPSGNFVVRPIWNWSPFHTWCKGGGAQVEGQYSAGSIGVSLLRRCGMTGDWNDHGYLLVVRAAGARAMSGQGQRFRPNPMDDPVRCCGHADRLMRRGRAIFPENCSRPESARPLICNGYFK</sequence>
<name>A4TYR3_9PROT</name>
<gene>
    <name evidence="1" type="ORF">MGR_2347</name>
</gene>
<accession>A4TYR3</accession>
<protein>
    <submittedName>
        <fullName evidence="1">Uncharacterized protein</fullName>
    </submittedName>
</protein>
<evidence type="ECO:0000313" key="1">
    <source>
        <dbReference type="EMBL" id="CAM75770.1"/>
    </source>
</evidence>
<reference evidence="1" key="1">
    <citation type="journal article" date="2007" name="J. Bacteriol.">
        <title>Comparative genome analysis of four magnetotactic bacteria reveals a complex set of group-specific genes implicated in magnetosome biomineralization and function.</title>
        <authorList>
            <person name="Richter M."/>
            <person name="Kube M."/>
            <person name="Bazylinski D.A."/>
            <person name="Lombardot T."/>
            <person name="Gloeckner F.O."/>
            <person name="Reinhardt R."/>
            <person name="Schueler D."/>
        </authorList>
    </citation>
    <scope>NUCLEOTIDE SEQUENCE</scope>
    <source>
        <strain evidence="1">MSR-1</strain>
    </source>
</reference>
<dbReference type="EMBL" id="CU459003">
    <property type="protein sequence ID" value="CAM75770.1"/>
    <property type="molecule type" value="Genomic_DNA"/>
</dbReference>
<organism evidence="1">
    <name type="scientific">Magnetospirillum gryphiswaldense</name>
    <dbReference type="NCBI Taxonomy" id="55518"/>
    <lineage>
        <taxon>Bacteria</taxon>
        <taxon>Pseudomonadati</taxon>
        <taxon>Pseudomonadota</taxon>
        <taxon>Alphaproteobacteria</taxon>
        <taxon>Rhodospirillales</taxon>
        <taxon>Rhodospirillaceae</taxon>
        <taxon>Magnetospirillum</taxon>
    </lineage>
</organism>
<proteinExistence type="predicted"/>